<dbReference type="FunFam" id="3.40.47.10:FF:000010">
    <property type="entry name" value="Acetyl-CoA acetyltransferase (Thiolase)"/>
    <property type="match status" value="1"/>
</dbReference>
<dbReference type="GO" id="GO:0003985">
    <property type="term" value="F:acetyl-CoA C-acetyltransferase activity"/>
    <property type="evidence" value="ECO:0007669"/>
    <property type="project" value="UniProtKB-EC"/>
</dbReference>
<feature type="active site" description="Proton acceptor" evidence="9">
    <location>
        <position position="379"/>
    </location>
</feature>
<dbReference type="EMBL" id="WHNX01000020">
    <property type="protein sequence ID" value="MPW26530.1"/>
    <property type="molecule type" value="Genomic_DNA"/>
</dbReference>
<dbReference type="RefSeq" id="WP_152805132.1">
    <property type="nucleotide sequence ID" value="NZ_WHNX01000020.1"/>
</dbReference>
<dbReference type="InterPro" id="IPR020617">
    <property type="entry name" value="Thiolase_C"/>
</dbReference>
<keyword evidence="4 10" id="KW-0808">Transferase</keyword>
<protein>
    <recommendedName>
        <fullName evidence="7">Acetyl-CoA acetyltransferase</fullName>
        <ecNumber evidence="3">2.3.1.9</ecNumber>
    </recommendedName>
    <alternativeName>
        <fullName evidence="6">Acetoacetyl-CoA thiolase</fullName>
    </alternativeName>
</protein>
<dbReference type="NCBIfam" id="TIGR01930">
    <property type="entry name" value="AcCoA-C-Actrans"/>
    <property type="match status" value="1"/>
</dbReference>
<comment type="similarity">
    <text evidence="2 10">Belongs to the thiolase-like superfamily. Thiolase family.</text>
</comment>
<dbReference type="InterPro" id="IPR020616">
    <property type="entry name" value="Thiolase_N"/>
</dbReference>
<evidence type="ECO:0000256" key="10">
    <source>
        <dbReference type="RuleBase" id="RU003557"/>
    </source>
</evidence>
<dbReference type="CDD" id="cd00751">
    <property type="entry name" value="thiolase"/>
    <property type="match status" value="1"/>
</dbReference>
<dbReference type="InterPro" id="IPR016039">
    <property type="entry name" value="Thiolase-like"/>
</dbReference>
<evidence type="ECO:0000313" key="14">
    <source>
        <dbReference type="Proteomes" id="UP000440004"/>
    </source>
</evidence>
<evidence type="ECO:0000256" key="1">
    <source>
        <dbReference type="ARBA" id="ARBA00004496"/>
    </source>
</evidence>
<evidence type="ECO:0000256" key="4">
    <source>
        <dbReference type="ARBA" id="ARBA00022679"/>
    </source>
</evidence>
<evidence type="ECO:0000256" key="2">
    <source>
        <dbReference type="ARBA" id="ARBA00010982"/>
    </source>
</evidence>
<dbReference type="PIRSF" id="PIRSF000429">
    <property type="entry name" value="Ac-CoA_Ac_transf"/>
    <property type="match status" value="1"/>
</dbReference>
<name>A0A6A7KAJ5_9FIRM</name>
<dbReference type="Proteomes" id="UP000440004">
    <property type="component" value="Unassembled WGS sequence"/>
</dbReference>
<gene>
    <name evidence="13" type="ORF">GC105_12095</name>
</gene>
<keyword evidence="14" id="KW-1185">Reference proteome</keyword>
<feature type="domain" description="Thiolase N-terminal" evidence="11">
    <location>
        <begin position="5"/>
        <end position="262"/>
    </location>
</feature>
<comment type="subcellular location">
    <subcellularLocation>
        <location evidence="1">Cytoplasm</location>
    </subcellularLocation>
</comment>
<evidence type="ECO:0000256" key="9">
    <source>
        <dbReference type="PIRSR" id="PIRSR000429-1"/>
    </source>
</evidence>
<evidence type="ECO:0000259" key="12">
    <source>
        <dbReference type="Pfam" id="PF02803"/>
    </source>
</evidence>
<keyword evidence="5 10" id="KW-0012">Acyltransferase</keyword>
<dbReference type="InterPro" id="IPR020610">
    <property type="entry name" value="Thiolase_AS"/>
</dbReference>
<comment type="caution">
    <text evidence="13">The sequence shown here is derived from an EMBL/GenBank/DDBJ whole genome shotgun (WGS) entry which is preliminary data.</text>
</comment>
<dbReference type="Gene3D" id="3.40.47.10">
    <property type="match status" value="2"/>
</dbReference>
<reference evidence="13 14" key="1">
    <citation type="submission" date="2019-10" db="EMBL/GenBank/DDBJ databases">
        <title>Alkalibaculum tamaniensis sp.nov., a new alkaliphilic acetogen, isolated on methoxylated aromatics from a mud volcano.</title>
        <authorList>
            <person name="Khomyakova M.A."/>
            <person name="Merkel A.Y."/>
            <person name="Bonch-Osmolovskaya E.A."/>
            <person name="Slobodkin A.I."/>
        </authorList>
    </citation>
    <scope>NUCLEOTIDE SEQUENCE [LARGE SCALE GENOMIC DNA]</scope>
    <source>
        <strain evidence="13 14">M08DMB</strain>
    </source>
</reference>
<dbReference type="PROSITE" id="PS00099">
    <property type="entry name" value="THIOLASE_3"/>
    <property type="match status" value="1"/>
</dbReference>
<dbReference type="AlphaFoldDB" id="A0A6A7KAJ5"/>
<dbReference type="SUPFAM" id="SSF53901">
    <property type="entry name" value="Thiolase-like"/>
    <property type="match status" value="2"/>
</dbReference>
<proteinExistence type="inferred from homology"/>
<organism evidence="13 14">
    <name type="scientific">Alkalibaculum sporogenes</name>
    <dbReference type="NCBI Taxonomy" id="2655001"/>
    <lineage>
        <taxon>Bacteria</taxon>
        <taxon>Bacillati</taxon>
        <taxon>Bacillota</taxon>
        <taxon>Clostridia</taxon>
        <taxon>Eubacteriales</taxon>
        <taxon>Eubacteriaceae</taxon>
        <taxon>Alkalibaculum</taxon>
    </lineage>
</organism>
<dbReference type="EC" id="2.3.1.9" evidence="3"/>
<dbReference type="Pfam" id="PF02803">
    <property type="entry name" value="Thiolase_C"/>
    <property type="match status" value="1"/>
</dbReference>
<evidence type="ECO:0000256" key="8">
    <source>
        <dbReference type="ARBA" id="ARBA00051550"/>
    </source>
</evidence>
<dbReference type="Pfam" id="PF00108">
    <property type="entry name" value="Thiolase_N"/>
    <property type="match status" value="1"/>
</dbReference>
<sequence length="394" mass="41582">MVEEVVIIGMARTPIGNFMGSLKSLSAVDLGVIAVNEAIKKSGIRAEQVEDVVAGMVYKAGAKGNPARQIAIACGIPVESPAVTVEQQCASSMRALEIATHQIKLGIKEICVVTGIESMSNVPYLLSKGREGFRMGDSVVNDGLLYDALTCAFTNVHQGVGAETLASSYSITREEQDELALLSNMRAVAAIKDGKFKEEIVPIEIKTKRGTIMIDTDERPNADTTIESLAGLRPVFKKDGTVTSGNASGINDGACAVVLMSERKAKELGVNILAKVISTASVGVPPEIMGVGPVYAIPKSIELAGLHMSDIDYFEINEAFAVQFLAVKKELNLSMENTNANGSGIALGHPVGCTSLRLVISMINELKRRDNKYGVASLCAGGGPAMAAVIENIK</sequence>
<evidence type="ECO:0000259" key="11">
    <source>
        <dbReference type="Pfam" id="PF00108"/>
    </source>
</evidence>
<feature type="domain" description="Thiolase C-terminal" evidence="12">
    <location>
        <begin position="271"/>
        <end position="391"/>
    </location>
</feature>
<dbReference type="InterPro" id="IPR002155">
    <property type="entry name" value="Thiolase"/>
</dbReference>
<evidence type="ECO:0000256" key="6">
    <source>
        <dbReference type="ARBA" id="ARBA00030755"/>
    </source>
</evidence>
<feature type="active site" description="Proton acceptor" evidence="9">
    <location>
        <position position="349"/>
    </location>
</feature>
<dbReference type="GO" id="GO:0005737">
    <property type="term" value="C:cytoplasm"/>
    <property type="evidence" value="ECO:0007669"/>
    <property type="project" value="UniProtKB-SubCell"/>
</dbReference>
<evidence type="ECO:0000256" key="3">
    <source>
        <dbReference type="ARBA" id="ARBA00012705"/>
    </source>
</evidence>
<evidence type="ECO:0000256" key="5">
    <source>
        <dbReference type="ARBA" id="ARBA00023315"/>
    </source>
</evidence>
<comment type="catalytic activity">
    <reaction evidence="8">
        <text>2 acetyl-CoA = acetoacetyl-CoA + CoA</text>
        <dbReference type="Rhea" id="RHEA:21036"/>
        <dbReference type="ChEBI" id="CHEBI:57286"/>
        <dbReference type="ChEBI" id="CHEBI:57287"/>
        <dbReference type="ChEBI" id="CHEBI:57288"/>
        <dbReference type="EC" id="2.3.1.9"/>
    </reaction>
</comment>
<dbReference type="PANTHER" id="PTHR18919">
    <property type="entry name" value="ACETYL-COA C-ACYLTRANSFERASE"/>
    <property type="match status" value="1"/>
</dbReference>
<accession>A0A6A7KAJ5</accession>
<dbReference type="PANTHER" id="PTHR18919:SF107">
    <property type="entry name" value="ACETYL-COA ACETYLTRANSFERASE, CYTOSOLIC"/>
    <property type="match status" value="1"/>
</dbReference>
<evidence type="ECO:0000256" key="7">
    <source>
        <dbReference type="ARBA" id="ARBA00044137"/>
    </source>
</evidence>
<evidence type="ECO:0000313" key="13">
    <source>
        <dbReference type="EMBL" id="MPW26530.1"/>
    </source>
</evidence>
<feature type="active site" description="Acyl-thioester intermediate" evidence="9">
    <location>
        <position position="89"/>
    </location>
</feature>